<name>A0A5B7G4U0_PORTR</name>
<gene>
    <name evidence="1" type="ORF">E2C01_046284</name>
</gene>
<proteinExistence type="predicted"/>
<accession>A0A5B7G4U0</accession>
<reference evidence="1 2" key="1">
    <citation type="submission" date="2019-05" db="EMBL/GenBank/DDBJ databases">
        <title>Another draft genome of Portunus trituberculatus and its Hox gene families provides insights of decapod evolution.</title>
        <authorList>
            <person name="Jeong J.-H."/>
            <person name="Song I."/>
            <person name="Kim S."/>
            <person name="Choi T."/>
            <person name="Kim D."/>
            <person name="Ryu S."/>
            <person name="Kim W."/>
        </authorList>
    </citation>
    <scope>NUCLEOTIDE SEQUENCE [LARGE SCALE GENOMIC DNA]</scope>
    <source>
        <tissue evidence="1">Muscle</tissue>
    </source>
</reference>
<sequence length="41" mass="4848">MNRSEEQHHCRQLSQSPKFSVKILLSLQLVMSLLLNKYSFI</sequence>
<dbReference type="Proteomes" id="UP000324222">
    <property type="component" value="Unassembled WGS sequence"/>
</dbReference>
<comment type="caution">
    <text evidence="1">The sequence shown here is derived from an EMBL/GenBank/DDBJ whole genome shotgun (WGS) entry which is preliminary data.</text>
</comment>
<dbReference type="EMBL" id="VSRR010010866">
    <property type="protein sequence ID" value="MPC52415.1"/>
    <property type="molecule type" value="Genomic_DNA"/>
</dbReference>
<evidence type="ECO:0000313" key="2">
    <source>
        <dbReference type="Proteomes" id="UP000324222"/>
    </source>
</evidence>
<keyword evidence="2" id="KW-1185">Reference proteome</keyword>
<evidence type="ECO:0000313" key="1">
    <source>
        <dbReference type="EMBL" id="MPC52415.1"/>
    </source>
</evidence>
<dbReference type="AlphaFoldDB" id="A0A5B7G4U0"/>
<protein>
    <submittedName>
        <fullName evidence="1">Uncharacterized protein</fullName>
    </submittedName>
</protein>
<organism evidence="1 2">
    <name type="scientific">Portunus trituberculatus</name>
    <name type="common">Swimming crab</name>
    <name type="synonym">Neptunus trituberculatus</name>
    <dbReference type="NCBI Taxonomy" id="210409"/>
    <lineage>
        <taxon>Eukaryota</taxon>
        <taxon>Metazoa</taxon>
        <taxon>Ecdysozoa</taxon>
        <taxon>Arthropoda</taxon>
        <taxon>Crustacea</taxon>
        <taxon>Multicrustacea</taxon>
        <taxon>Malacostraca</taxon>
        <taxon>Eumalacostraca</taxon>
        <taxon>Eucarida</taxon>
        <taxon>Decapoda</taxon>
        <taxon>Pleocyemata</taxon>
        <taxon>Brachyura</taxon>
        <taxon>Eubrachyura</taxon>
        <taxon>Portunoidea</taxon>
        <taxon>Portunidae</taxon>
        <taxon>Portuninae</taxon>
        <taxon>Portunus</taxon>
    </lineage>
</organism>